<organism evidence="4 5">
    <name type="scientific">Methanothrix soehngenii (strain ATCC 5969 / DSM 3671 / JCM 10134 / NBRC 103675 / OCM 69 / GP-6)</name>
    <name type="common">Methanosaeta concilii</name>
    <dbReference type="NCBI Taxonomy" id="990316"/>
    <lineage>
        <taxon>Archaea</taxon>
        <taxon>Methanobacteriati</taxon>
        <taxon>Methanobacteriota</taxon>
        <taxon>Stenosarchaea group</taxon>
        <taxon>Methanomicrobia</taxon>
        <taxon>Methanotrichales</taxon>
        <taxon>Methanotrichaceae</taxon>
        <taxon>Methanothrix</taxon>
    </lineage>
</organism>
<dbReference type="InterPro" id="IPR039771">
    <property type="entry name" value="Csl4"/>
</dbReference>
<sequence length="186" mass="20454">MMEDSFVLPGDTVGSLEEFVPGDYTYAREGMIFATTAGLVKVDPKTRSASVIPKTNAPVKLNHGDIVVGEVIDLKDSLVIVSLAFKKGYEDRPISDEEATIHISNVKNSYVKDLRSLFSMRDILKAKIVDERQMRLSTGDEDLGVIKAYCNRCLTGLMRKEGKLICPNCGNNETRKMSSAYGLGVV</sequence>
<dbReference type="InterPro" id="IPR030850">
    <property type="entry name" value="Exosome_Csl4_arc"/>
</dbReference>
<dbReference type="InterPro" id="IPR025721">
    <property type="entry name" value="Exosome_cplx_N_dom"/>
</dbReference>
<dbReference type="GO" id="GO:0006396">
    <property type="term" value="P:RNA processing"/>
    <property type="evidence" value="ECO:0007669"/>
    <property type="project" value="InterPro"/>
</dbReference>
<dbReference type="PANTHER" id="PTHR12686:SF8">
    <property type="entry name" value="EXOSOME COMPLEX COMPONENT CSL4"/>
    <property type="match status" value="1"/>
</dbReference>
<protein>
    <recommendedName>
        <fullName evidence="2">Exosome complex component Csl4</fullName>
    </recommendedName>
</protein>
<dbReference type="Pfam" id="PF14382">
    <property type="entry name" value="ECR1_N"/>
    <property type="match status" value="1"/>
</dbReference>
<dbReference type="NCBIfam" id="NF034126">
    <property type="entry name" value="PRK09521.1"/>
    <property type="match status" value="1"/>
</dbReference>
<dbReference type="SUPFAM" id="SSF50249">
    <property type="entry name" value="Nucleic acid-binding proteins"/>
    <property type="match status" value="1"/>
</dbReference>
<dbReference type="AlphaFoldDB" id="F4BTP1"/>
<dbReference type="PANTHER" id="PTHR12686">
    <property type="entry name" value="3'-5' EXORIBONUCLEASE CSL4-RELATED"/>
    <property type="match status" value="1"/>
</dbReference>
<dbReference type="HAMAP" id="MF_00975">
    <property type="entry name" value="Exosome_Csl4"/>
    <property type="match status" value="1"/>
</dbReference>
<dbReference type="Gene3D" id="2.40.50.140">
    <property type="entry name" value="Nucleic acid-binding proteins"/>
    <property type="match status" value="1"/>
</dbReference>
<gene>
    <name evidence="2" type="primary">csl4</name>
    <name evidence="4" type="ordered locus">MCON_3128</name>
</gene>
<evidence type="ECO:0000259" key="3">
    <source>
        <dbReference type="PROSITE" id="PS50126"/>
    </source>
</evidence>
<comment type="subcellular location">
    <subcellularLocation>
        <location evidence="2">Cytoplasm</location>
    </subcellularLocation>
</comment>
<dbReference type="GeneID" id="10462384"/>
<comment type="similarity">
    <text evidence="2">Belongs to the CSL4 family.</text>
</comment>
<dbReference type="GO" id="GO:0005737">
    <property type="term" value="C:cytoplasm"/>
    <property type="evidence" value="ECO:0007669"/>
    <property type="project" value="UniProtKB-SubCell"/>
</dbReference>
<dbReference type="PROSITE" id="PS50126">
    <property type="entry name" value="S1"/>
    <property type="match status" value="1"/>
</dbReference>
<reference evidence="4 5" key="1">
    <citation type="journal article" date="2011" name="J. Bacteriol.">
        <title>Complete genome sequence of Methanosaeta concilii, a specialist in aceticlastic methanogenesis.</title>
        <authorList>
            <person name="Barber R.D."/>
            <person name="Zhang L."/>
            <person name="Harnack M."/>
            <person name="Olson M.V."/>
            <person name="Kaul R."/>
            <person name="Ingram-Smith C."/>
            <person name="Smith K.S."/>
        </authorList>
    </citation>
    <scope>NUCLEOTIDE SEQUENCE [LARGE SCALE GENOMIC DNA]</scope>
    <source>
        <strain evidence="5">ATCC 5969 / DSM 3671 / JCM 10134 / NBRC 103675 / OCM 69 / GP-6</strain>
    </source>
</reference>
<evidence type="ECO:0000256" key="1">
    <source>
        <dbReference type="ARBA" id="ARBA00022835"/>
    </source>
</evidence>
<feature type="binding site" evidence="2">
    <location>
        <position position="169"/>
    </location>
    <ligand>
        <name>Zn(2+)</name>
        <dbReference type="ChEBI" id="CHEBI:29105"/>
    </ligand>
</feature>
<dbReference type="KEGG" id="mcj:MCON_3128"/>
<dbReference type="GO" id="GO:0000178">
    <property type="term" value="C:exosome (RNase complex)"/>
    <property type="evidence" value="ECO:0007669"/>
    <property type="project" value="UniProtKB-KW"/>
</dbReference>
<keyword evidence="2" id="KW-0963">Cytoplasm</keyword>
<evidence type="ECO:0000313" key="5">
    <source>
        <dbReference type="Proteomes" id="UP000007807"/>
    </source>
</evidence>
<comment type="function">
    <text evidence="2">Non-catalytic component of the exosome, which is a complex involved in RNA degradation. Increases the RNA binding and the efficiency of RNA degradation. Helpful for the interaction of the exosome with A-poor RNAs.</text>
</comment>
<dbReference type="InterPro" id="IPR003029">
    <property type="entry name" value="S1_domain"/>
</dbReference>
<evidence type="ECO:0000256" key="2">
    <source>
        <dbReference type="HAMAP-Rule" id="MF_00975"/>
    </source>
</evidence>
<dbReference type="GO" id="GO:0006401">
    <property type="term" value="P:RNA catabolic process"/>
    <property type="evidence" value="ECO:0007669"/>
    <property type="project" value="UniProtKB-UniRule"/>
</dbReference>
<feature type="domain" description="S1 motif" evidence="3">
    <location>
        <begin position="64"/>
        <end position="141"/>
    </location>
</feature>
<dbReference type="InParanoid" id="F4BTP1"/>
<dbReference type="Proteomes" id="UP000007807">
    <property type="component" value="Chromosome"/>
</dbReference>
<proteinExistence type="inferred from homology"/>
<keyword evidence="5" id="KW-1185">Reference proteome</keyword>
<feature type="binding site" evidence="2">
    <location>
        <position position="153"/>
    </location>
    <ligand>
        <name>Zn(2+)</name>
        <dbReference type="ChEBI" id="CHEBI:29105"/>
    </ligand>
</feature>
<dbReference type="InterPro" id="IPR012340">
    <property type="entry name" value="NA-bd_OB-fold"/>
</dbReference>
<dbReference type="RefSeq" id="WP_013720447.1">
    <property type="nucleotide sequence ID" value="NC_015416.1"/>
</dbReference>
<keyword evidence="1 2" id="KW-0271">Exosome</keyword>
<dbReference type="EMBL" id="CP002565">
    <property type="protein sequence ID" value="AEB69426.1"/>
    <property type="molecule type" value="Genomic_DNA"/>
</dbReference>
<dbReference type="STRING" id="990316.MCON_3128"/>
<dbReference type="SUPFAM" id="SSF110324">
    <property type="entry name" value="Ribosomal L27 protein-like"/>
    <property type="match status" value="1"/>
</dbReference>
<dbReference type="Gene3D" id="2.20.70.10">
    <property type="match status" value="1"/>
</dbReference>
<dbReference type="GO" id="GO:0003676">
    <property type="term" value="F:nucleic acid binding"/>
    <property type="evidence" value="ECO:0007669"/>
    <property type="project" value="InterPro"/>
</dbReference>
<keyword evidence="2" id="KW-0862">Zinc</keyword>
<keyword evidence="2" id="KW-0479">Metal-binding</keyword>
<name>F4BTP1_METSG</name>
<comment type="subunit">
    <text evidence="2">Component of the archaeal exosome complex. Forms a trimer of Rrp4 and/or Csl4 subunits. The trimer associates with an hexameric ring-like arrangement composed of 3 Rrp41-Rrp42 heterodimers. Interacts with DnaG.</text>
</comment>
<feature type="binding site" evidence="2">
    <location>
        <position position="150"/>
    </location>
    <ligand>
        <name>Zn(2+)</name>
        <dbReference type="ChEBI" id="CHEBI:29105"/>
    </ligand>
</feature>
<dbReference type="HOGENOM" id="CLU_067135_1_1_2"/>
<dbReference type="Gene3D" id="2.40.50.100">
    <property type="match status" value="1"/>
</dbReference>
<feature type="binding site" evidence="2">
    <location>
        <position position="166"/>
    </location>
    <ligand>
        <name>Zn(2+)</name>
        <dbReference type="ChEBI" id="CHEBI:29105"/>
    </ligand>
</feature>
<dbReference type="GO" id="GO:0008270">
    <property type="term" value="F:zinc ion binding"/>
    <property type="evidence" value="ECO:0007669"/>
    <property type="project" value="UniProtKB-UniRule"/>
</dbReference>
<evidence type="ECO:0000313" key="4">
    <source>
        <dbReference type="EMBL" id="AEB69426.1"/>
    </source>
</evidence>
<accession>F4BTP1</accession>